<evidence type="ECO:0000259" key="3">
    <source>
        <dbReference type="PROSITE" id="PS50089"/>
    </source>
</evidence>
<dbReference type="InterPro" id="IPR001841">
    <property type="entry name" value="Znf_RING"/>
</dbReference>
<accession>A0AAP0N912</accession>
<name>A0AAP0N912_LIQFO</name>
<feature type="compositionally biased region" description="Basic residues" evidence="2">
    <location>
        <begin position="8"/>
        <end position="18"/>
    </location>
</feature>
<dbReference type="Proteomes" id="UP001415857">
    <property type="component" value="Unassembled WGS sequence"/>
</dbReference>
<feature type="region of interest" description="Disordered" evidence="2">
    <location>
        <begin position="1"/>
        <end position="40"/>
    </location>
</feature>
<evidence type="ECO:0000256" key="2">
    <source>
        <dbReference type="SAM" id="MobiDB-lite"/>
    </source>
</evidence>
<keyword evidence="5" id="KW-1185">Reference proteome</keyword>
<reference evidence="4 5" key="1">
    <citation type="journal article" date="2024" name="Plant J.">
        <title>Genome sequences and population genomics reveal climatic adaptation and genomic divergence between two closely related sweetgum species.</title>
        <authorList>
            <person name="Xu W.Q."/>
            <person name="Ren C.Q."/>
            <person name="Zhang X.Y."/>
            <person name="Comes H.P."/>
            <person name="Liu X.H."/>
            <person name="Li Y.G."/>
            <person name="Kettle C.J."/>
            <person name="Jalonen R."/>
            <person name="Gaisberger H."/>
            <person name="Ma Y.Z."/>
            <person name="Qiu Y.X."/>
        </authorList>
    </citation>
    <scope>NUCLEOTIDE SEQUENCE [LARGE SCALE GENOMIC DNA]</scope>
    <source>
        <strain evidence="4">Hangzhou</strain>
    </source>
</reference>
<dbReference type="PANTHER" id="PTHR46405">
    <property type="entry name" value="OS05G0141500 PROTEIN"/>
    <property type="match status" value="1"/>
</dbReference>
<dbReference type="Pfam" id="PF20235">
    <property type="entry name" value="PIR2-like_helical"/>
    <property type="match status" value="1"/>
</dbReference>
<feature type="region of interest" description="Disordered" evidence="2">
    <location>
        <begin position="590"/>
        <end position="613"/>
    </location>
</feature>
<dbReference type="Gene3D" id="3.30.40.10">
    <property type="entry name" value="Zinc/RING finger domain, C3HC4 (zinc finger)"/>
    <property type="match status" value="1"/>
</dbReference>
<dbReference type="Pfam" id="PF13920">
    <property type="entry name" value="zf-C3HC4_3"/>
    <property type="match status" value="1"/>
</dbReference>
<feature type="domain" description="RING-type" evidence="3">
    <location>
        <begin position="645"/>
        <end position="682"/>
    </location>
</feature>
<evidence type="ECO:0000256" key="1">
    <source>
        <dbReference type="PROSITE-ProRule" id="PRU00175"/>
    </source>
</evidence>
<organism evidence="4 5">
    <name type="scientific">Liquidambar formosana</name>
    <name type="common">Formosan gum</name>
    <dbReference type="NCBI Taxonomy" id="63359"/>
    <lineage>
        <taxon>Eukaryota</taxon>
        <taxon>Viridiplantae</taxon>
        <taxon>Streptophyta</taxon>
        <taxon>Embryophyta</taxon>
        <taxon>Tracheophyta</taxon>
        <taxon>Spermatophyta</taxon>
        <taxon>Magnoliopsida</taxon>
        <taxon>eudicotyledons</taxon>
        <taxon>Gunneridae</taxon>
        <taxon>Pentapetalae</taxon>
        <taxon>Saxifragales</taxon>
        <taxon>Altingiaceae</taxon>
        <taxon>Liquidambar</taxon>
    </lineage>
</organism>
<dbReference type="InterPro" id="IPR046934">
    <property type="entry name" value="PIR2-like"/>
</dbReference>
<dbReference type="InterPro" id="IPR013083">
    <property type="entry name" value="Znf_RING/FYVE/PHD"/>
</dbReference>
<gene>
    <name evidence="4" type="ORF">L1049_027178</name>
</gene>
<dbReference type="PANTHER" id="PTHR46405:SF3">
    <property type="entry name" value="RING_U-BOX SUPERFAMILY PROTEIN"/>
    <property type="match status" value="1"/>
</dbReference>
<evidence type="ECO:0000313" key="5">
    <source>
        <dbReference type="Proteomes" id="UP001415857"/>
    </source>
</evidence>
<sequence length="696" mass="77848">MGCTVREKHIRTNRRPRSAKPLNYHLGINESSPNPTPNPNVNPNFDDSGWGYCTEEQLEEILLKNLEFLYNEAISKLVALGYDEDVSLKAILRNGHCYGGMDVLTNILHNSLAYLNSSCGSSNGNLEESEPVFVDLRQLEEYSLAGMVCLLQQVRPHLSKGDAMWCLLMSDLHVGRASTIEIPVLPSPAGNGCSSVAVPSNVESIGNNPVGVVAPGLCKFHGGWGFGNGGASEFPVNGFFSYGAEESLQRDIECPKRFNLTPSMKSLLKRNVAMFAAGFRANSKQLQMQSQACPSSLSSGDAPAGVVLGPEVPVEQCEESGNLKNQDVVNSVMTKFRDLNIDENLEYVAEDQKDEMVLTLIHQIKDLERQVMERKEWAHQKAMQAARKLSNDLTELKTLRMEREETQRLKKGKQTLEDSTMKRLAEMENALRKASGQVDRANASVRRLETENAEIRAEMEASKLSASESVTACLEVAKREKKCLKRLLAWEKQKAKLQEEIGEEKQKITDLKQQLVQIEQAQKEAEVKWRQELKAKESVAAQVEEERRSKEATEASNKRKLEALRLKIEIDFQRHKDDLQRLEQELSRLKASAQSTEPHHHPSNTLPTGNFDGPKPQGETIARLLHELDKLEDSSGKEVNCDRECLICMKDEVSVVFLPCAHQVLCSNCSDDYRKKGCPCCRAPIEQRIRIFGASS</sequence>
<dbReference type="CDD" id="cd23128">
    <property type="entry name" value="RING-HC_MIP1-like"/>
    <property type="match status" value="1"/>
</dbReference>
<dbReference type="GO" id="GO:0008270">
    <property type="term" value="F:zinc ion binding"/>
    <property type="evidence" value="ECO:0007669"/>
    <property type="project" value="UniProtKB-KW"/>
</dbReference>
<protein>
    <recommendedName>
        <fullName evidence="3">RING-type domain-containing protein</fullName>
    </recommendedName>
</protein>
<keyword evidence="1" id="KW-0479">Metal-binding</keyword>
<keyword evidence="1" id="KW-0862">Zinc</keyword>
<dbReference type="EMBL" id="JBBPBK010000048">
    <property type="protein sequence ID" value="KAK9266919.1"/>
    <property type="molecule type" value="Genomic_DNA"/>
</dbReference>
<dbReference type="AlphaFoldDB" id="A0AAP0N912"/>
<dbReference type="PROSITE" id="PS50089">
    <property type="entry name" value="ZF_RING_2"/>
    <property type="match status" value="1"/>
</dbReference>
<keyword evidence="1" id="KW-0863">Zinc-finger</keyword>
<dbReference type="SUPFAM" id="SSF57850">
    <property type="entry name" value="RING/U-box"/>
    <property type="match status" value="1"/>
</dbReference>
<evidence type="ECO:0000313" key="4">
    <source>
        <dbReference type="EMBL" id="KAK9266919.1"/>
    </source>
</evidence>
<dbReference type="InterPro" id="IPR046527">
    <property type="entry name" value="PIR2-like_helical"/>
</dbReference>
<comment type="caution">
    <text evidence="4">The sequence shown here is derived from an EMBL/GenBank/DDBJ whole genome shotgun (WGS) entry which is preliminary data.</text>
</comment>
<proteinExistence type="predicted"/>